<proteinExistence type="predicted"/>
<evidence type="ECO:0000313" key="2">
    <source>
        <dbReference type="Proteomes" id="UP000637720"/>
    </source>
</evidence>
<name>A0A8J3BAA7_9BACI</name>
<dbReference type="Proteomes" id="UP000637720">
    <property type="component" value="Unassembled WGS sequence"/>
</dbReference>
<dbReference type="AlphaFoldDB" id="A0A8J3BAA7"/>
<evidence type="ECO:0000313" key="1">
    <source>
        <dbReference type="EMBL" id="GGK07236.1"/>
    </source>
</evidence>
<dbReference type="EMBL" id="BMOF01000061">
    <property type="protein sequence ID" value="GGK07236.1"/>
    <property type="molecule type" value="Genomic_DNA"/>
</dbReference>
<organism evidence="1 2">
    <name type="scientific">Calditerricola satsumensis</name>
    <dbReference type="NCBI Taxonomy" id="373054"/>
    <lineage>
        <taxon>Bacteria</taxon>
        <taxon>Bacillati</taxon>
        <taxon>Bacillota</taxon>
        <taxon>Bacilli</taxon>
        <taxon>Bacillales</taxon>
        <taxon>Bacillaceae</taxon>
        <taxon>Calditerricola</taxon>
    </lineage>
</organism>
<protein>
    <submittedName>
        <fullName evidence="1">Uncharacterized protein</fullName>
    </submittedName>
</protein>
<reference evidence="1" key="1">
    <citation type="journal article" date="2014" name="Int. J. Syst. Evol. Microbiol.">
        <title>Complete genome sequence of Corynebacterium casei LMG S-19264T (=DSM 44701T), isolated from a smear-ripened cheese.</title>
        <authorList>
            <consortium name="US DOE Joint Genome Institute (JGI-PGF)"/>
            <person name="Walter F."/>
            <person name="Albersmeier A."/>
            <person name="Kalinowski J."/>
            <person name="Ruckert C."/>
        </authorList>
    </citation>
    <scope>NUCLEOTIDE SEQUENCE</scope>
    <source>
        <strain evidence="1">JCM 14719</strain>
    </source>
</reference>
<reference evidence="1" key="2">
    <citation type="submission" date="2020-09" db="EMBL/GenBank/DDBJ databases">
        <authorList>
            <person name="Sun Q."/>
            <person name="Ohkuma M."/>
        </authorList>
    </citation>
    <scope>NUCLEOTIDE SEQUENCE</scope>
    <source>
        <strain evidence="1">JCM 14719</strain>
    </source>
</reference>
<dbReference type="RefSeq" id="WP_188818079.1">
    <property type="nucleotide sequence ID" value="NZ_BMOF01000061.1"/>
</dbReference>
<comment type="caution">
    <text evidence="1">The sequence shown here is derived from an EMBL/GenBank/DDBJ whole genome shotgun (WGS) entry which is preliminary data.</text>
</comment>
<sequence>MLIDGLIRMGLPLLNRGGSPAEVIRQITDVEAGAQFFQNVILVEIDVAQRRFAVHPPMAWGDWQEEPQEGGKGRRKKTQARFVPDRSRTVAAPFVLPKGGNPLKPQGRYGIPVYLVYDKQFRELAANAEAVRDFLERRLARTQLWRGAVEVAALTAPLADAFATLASGATEKEKLYGLLVLAEVGEGHPYRYAAAASDDGPWVVQSRLHPGVAVCANLALLEQAAWQAKLAEGMEKGALDDGVCVCCGAEGPVVSIANQAWPLFAFEWRAPLPSELAEEELVRGAALCHRCYQGLTLGGQFCFSTASRRLPVWVTRELFAPAMSRGGDTPRQVRQEVYAGLIITPLVPLDAEAEKRFADGLEAFRRQTVYLERGLPLEQVLGLEQTVLPETLTDARFRLTVLYYTGEVARKNVHLLAVVEDVTPSVAQAVDELLVALGEEVARLCQALQLSPARYERQLLCLPPLLAMAYGYGYVWQALGRILHRQPIALSPMVRHAALRMQECAARWQRDDARWAMREEVLRYLVFRAFWQAYMRKVVQRKEEGADMRPWPELLNELKAGSLDFARSVDELGFAAGYLVRAFSRGYWWKTKGKDFLTHRVLTFGSRLTPDAVWRRAILPMPEYAVRVGLPLREELRRQHGAWLLAYRQMEPEVQKARDAFLAAFWAGYHLADSVLGAAEAEGEGVAADESAAMAEA</sequence>
<gene>
    <name evidence="1" type="ORF">GCM10007043_21620</name>
</gene>
<keyword evidence="2" id="KW-1185">Reference proteome</keyword>
<accession>A0A8J3BAA7</accession>